<evidence type="ECO:0000256" key="4">
    <source>
        <dbReference type="PROSITE-ProRule" id="PRU00284"/>
    </source>
</evidence>
<evidence type="ECO:0000313" key="8">
    <source>
        <dbReference type="EMBL" id="RIJ30040.1"/>
    </source>
</evidence>
<dbReference type="Gene3D" id="6.10.340.10">
    <property type="match status" value="1"/>
</dbReference>
<dbReference type="PANTHER" id="PTHR43531:SF11">
    <property type="entry name" value="METHYL-ACCEPTING CHEMOTAXIS PROTEIN 3"/>
    <property type="match status" value="1"/>
</dbReference>
<reference evidence="8 9" key="1">
    <citation type="submission" date="2018-08" db="EMBL/GenBank/DDBJ databases">
        <title>Henriciella mobilis sp. nov., isolated from seawater.</title>
        <authorList>
            <person name="Cheng H."/>
            <person name="Wu Y.-H."/>
            <person name="Xu X.-W."/>
            <person name="Guo L.-L."/>
        </authorList>
    </citation>
    <scope>NUCLEOTIDE SEQUENCE [LARGE SCALE GENOMIC DNA]</scope>
    <source>
        <strain evidence="8 9">JN25</strain>
    </source>
</reference>
<evidence type="ECO:0000259" key="6">
    <source>
        <dbReference type="PROSITE" id="PS50111"/>
    </source>
</evidence>
<dbReference type="InterPro" id="IPR051310">
    <property type="entry name" value="MCP_chemotaxis"/>
</dbReference>
<evidence type="ECO:0000256" key="2">
    <source>
        <dbReference type="ARBA" id="ARBA00022500"/>
    </source>
</evidence>
<dbReference type="CDD" id="cd11386">
    <property type="entry name" value="MCP_signal"/>
    <property type="match status" value="1"/>
</dbReference>
<dbReference type="RefSeq" id="WP_119375359.1">
    <property type="nucleotide sequence ID" value="NZ_QWFX01000006.1"/>
</dbReference>
<keyword evidence="2" id="KW-0145">Chemotaxis</keyword>
<keyword evidence="4" id="KW-0807">Transducer</keyword>
<evidence type="ECO:0000256" key="5">
    <source>
        <dbReference type="SAM" id="Phobius"/>
    </source>
</evidence>
<accession>A0A399REP7</accession>
<feature type="domain" description="HAMP" evidence="7">
    <location>
        <begin position="273"/>
        <end position="317"/>
    </location>
</feature>
<dbReference type="GO" id="GO:0007165">
    <property type="term" value="P:signal transduction"/>
    <property type="evidence" value="ECO:0007669"/>
    <property type="project" value="UniProtKB-KW"/>
</dbReference>
<keyword evidence="5" id="KW-0472">Membrane</keyword>
<comment type="caution">
    <text evidence="8">The sequence shown here is derived from an EMBL/GenBank/DDBJ whole genome shotgun (WGS) entry which is preliminary data.</text>
</comment>
<feature type="transmembrane region" description="Helical" evidence="5">
    <location>
        <begin position="186"/>
        <end position="208"/>
    </location>
</feature>
<dbReference type="EMBL" id="QWFX01000006">
    <property type="protein sequence ID" value="RIJ30040.1"/>
    <property type="molecule type" value="Genomic_DNA"/>
</dbReference>
<dbReference type="FunFam" id="1.10.287.950:FF:000001">
    <property type="entry name" value="Methyl-accepting chemotaxis sensory transducer"/>
    <property type="match status" value="1"/>
</dbReference>
<dbReference type="SUPFAM" id="SSF58104">
    <property type="entry name" value="Methyl-accepting chemotaxis protein (MCP) signaling domain"/>
    <property type="match status" value="1"/>
</dbReference>
<feature type="domain" description="Methyl-accepting transducer" evidence="6">
    <location>
        <begin position="322"/>
        <end position="551"/>
    </location>
</feature>
<organism evidence="8 9">
    <name type="scientific">Henriciella mobilis</name>
    <dbReference type="NCBI Taxonomy" id="2305467"/>
    <lineage>
        <taxon>Bacteria</taxon>
        <taxon>Pseudomonadati</taxon>
        <taxon>Pseudomonadota</taxon>
        <taxon>Alphaproteobacteria</taxon>
        <taxon>Hyphomonadales</taxon>
        <taxon>Hyphomonadaceae</taxon>
        <taxon>Henriciella</taxon>
    </lineage>
</organism>
<dbReference type="Gene3D" id="1.10.287.950">
    <property type="entry name" value="Methyl-accepting chemotaxis protein"/>
    <property type="match status" value="1"/>
</dbReference>
<evidence type="ECO:0000313" key="9">
    <source>
        <dbReference type="Proteomes" id="UP000266385"/>
    </source>
</evidence>
<gene>
    <name evidence="8" type="ORF">D1223_05130</name>
</gene>
<dbReference type="SMART" id="SM00283">
    <property type="entry name" value="MA"/>
    <property type="match status" value="1"/>
</dbReference>
<dbReference type="Pfam" id="PF00015">
    <property type="entry name" value="MCPsignal"/>
    <property type="match status" value="1"/>
</dbReference>
<dbReference type="AlphaFoldDB" id="A0A399REP7"/>
<evidence type="ECO:0000256" key="3">
    <source>
        <dbReference type="ARBA" id="ARBA00029447"/>
    </source>
</evidence>
<keyword evidence="5" id="KW-0812">Transmembrane</keyword>
<dbReference type="OrthoDB" id="4514964at2"/>
<dbReference type="InterPro" id="IPR003660">
    <property type="entry name" value="HAMP_dom"/>
</dbReference>
<evidence type="ECO:0000259" key="7">
    <source>
        <dbReference type="PROSITE" id="PS50885"/>
    </source>
</evidence>
<dbReference type="GO" id="GO:0006935">
    <property type="term" value="P:chemotaxis"/>
    <property type="evidence" value="ECO:0007669"/>
    <property type="project" value="UniProtKB-KW"/>
</dbReference>
<feature type="domain" description="HAMP" evidence="7">
    <location>
        <begin position="210"/>
        <end position="263"/>
    </location>
</feature>
<dbReference type="InterPro" id="IPR004089">
    <property type="entry name" value="MCPsignal_dom"/>
</dbReference>
<dbReference type="PROSITE" id="PS50885">
    <property type="entry name" value="HAMP"/>
    <property type="match status" value="2"/>
</dbReference>
<proteinExistence type="inferred from homology"/>
<keyword evidence="9" id="KW-1185">Reference proteome</keyword>
<comment type="subcellular location">
    <subcellularLocation>
        <location evidence="1">Membrane</location>
    </subcellularLocation>
</comment>
<dbReference type="PANTHER" id="PTHR43531">
    <property type="entry name" value="PROTEIN ICFG"/>
    <property type="match status" value="1"/>
</dbReference>
<comment type="similarity">
    <text evidence="3">Belongs to the methyl-accepting chemotaxis (MCP) protein family.</text>
</comment>
<sequence>MRFLKFFSLGYWLKSKSISQRLGFQAGSAILLSFCLVAVLAGGSYVSLGMIQKDNDLAGQALSSALLEKDFASLERDVFRYALLQNEETKADYEGNVTDFRQAVAEAQAKLGQSEQAQLLVVSKAADVYVATVNQVIGSGNTGVEGVNRIMEKGDIVDASIEEIRDPVIAKSAAIAVAQESLSTTIMGITILIAILAGLSSFVIARVIKKAISSELDAISGSIKKVLAGDLDIEIQHAERNDDVGELARAAVQLRDTSRAKRQSDAEMIEMAQQVGECLQRMSRGDLTVKLGQLGENYAGLREDFNRTIDQLHDTLSSVAESAHSIRIGSNEISSASDDLAQRTEHHAGDMARIAEAINEISSTLSETAGSAAEADRNVAEAMAETQDGGAVVKQAVHAMTSIEESTEKIEQIIAVIDGIAFQTNLLALNAGVEAARAGDAGSGFAVVANEVRALAQRSADAAKDIKGLIQTSSNQVANGADMVRKTGAAFERINERISSVSALVEQISTKAEQQSHNLKETNRSMSNVEMVTQNNAAMVEESTAAARNLASSADSLAQLVSQFSLREQSSVSAIHSINARQQTTSVAATGGKRVVGG</sequence>
<evidence type="ECO:0000256" key="1">
    <source>
        <dbReference type="ARBA" id="ARBA00004370"/>
    </source>
</evidence>
<keyword evidence="5" id="KW-1133">Transmembrane helix</keyword>
<name>A0A399REP7_9PROT</name>
<dbReference type="Proteomes" id="UP000266385">
    <property type="component" value="Unassembled WGS sequence"/>
</dbReference>
<dbReference type="GO" id="GO:0016020">
    <property type="term" value="C:membrane"/>
    <property type="evidence" value="ECO:0007669"/>
    <property type="project" value="UniProtKB-SubCell"/>
</dbReference>
<protein>
    <submittedName>
        <fullName evidence="8">Methyl-accepting chemotaxis protein</fullName>
    </submittedName>
</protein>
<dbReference type="PROSITE" id="PS50111">
    <property type="entry name" value="CHEMOTAXIS_TRANSDUC_2"/>
    <property type="match status" value="1"/>
</dbReference>